<dbReference type="EMBL" id="WCGB01000054">
    <property type="protein sequence ID" value="NRN92279.1"/>
    <property type="molecule type" value="Genomic_DNA"/>
</dbReference>
<reference evidence="1" key="1">
    <citation type="submission" date="2019-09" db="EMBL/GenBank/DDBJ databases">
        <title>Comparative genomic analysis of Lactobacillus helveticus.</title>
        <authorList>
            <person name="Zhang H."/>
            <person name="Chen Y."/>
            <person name="Zhong Z."/>
        </authorList>
    </citation>
    <scope>NUCLEOTIDE SEQUENCE</scope>
    <source>
        <strain evidence="1">IMAU50013</strain>
    </source>
</reference>
<protein>
    <submittedName>
        <fullName evidence="1">Uncharacterized protein</fullName>
    </submittedName>
</protein>
<name>A0A9Q5BZ44_LACHE</name>
<accession>A0A9Q5BZ44</accession>
<proteinExistence type="predicted"/>
<evidence type="ECO:0000313" key="1">
    <source>
        <dbReference type="EMBL" id="NRN92279.1"/>
    </source>
</evidence>
<gene>
    <name evidence="1" type="ORF">IMAU50013_01845</name>
</gene>
<sequence length="38" mass="4581">MTEKYYEAINWNDMEDRVDKSAWARLNDIIWGTSQRSS</sequence>
<evidence type="ECO:0000313" key="2">
    <source>
        <dbReference type="Proteomes" id="UP000601587"/>
    </source>
</evidence>
<comment type="caution">
    <text evidence="1">The sequence shown here is derived from an EMBL/GenBank/DDBJ whole genome shotgun (WGS) entry which is preliminary data.</text>
</comment>
<organism evidence="1 2">
    <name type="scientific">Lactobacillus helveticus</name>
    <name type="common">Lactobacillus suntoryeus</name>
    <dbReference type="NCBI Taxonomy" id="1587"/>
    <lineage>
        <taxon>Bacteria</taxon>
        <taxon>Bacillati</taxon>
        <taxon>Bacillota</taxon>
        <taxon>Bacilli</taxon>
        <taxon>Lactobacillales</taxon>
        <taxon>Lactobacillaceae</taxon>
        <taxon>Lactobacillus</taxon>
    </lineage>
</organism>
<dbReference type="AlphaFoldDB" id="A0A9Q5BZ44"/>
<dbReference type="Proteomes" id="UP000601587">
    <property type="component" value="Unassembled WGS sequence"/>
</dbReference>